<feature type="compositionally biased region" description="Basic and acidic residues" evidence="1">
    <location>
        <begin position="36"/>
        <end position="53"/>
    </location>
</feature>
<proteinExistence type="predicted"/>
<accession>A0A9D4LJL0</accession>
<name>A0A9D4LJL0_DREPO</name>
<feature type="region of interest" description="Disordered" evidence="1">
    <location>
        <begin position="27"/>
        <end position="53"/>
    </location>
</feature>
<organism evidence="2 3">
    <name type="scientific">Dreissena polymorpha</name>
    <name type="common">Zebra mussel</name>
    <name type="synonym">Mytilus polymorpha</name>
    <dbReference type="NCBI Taxonomy" id="45954"/>
    <lineage>
        <taxon>Eukaryota</taxon>
        <taxon>Metazoa</taxon>
        <taxon>Spiralia</taxon>
        <taxon>Lophotrochozoa</taxon>
        <taxon>Mollusca</taxon>
        <taxon>Bivalvia</taxon>
        <taxon>Autobranchia</taxon>
        <taxon>Heteroconchia</taxon>
        <taxon>Euheterodonta</taxon>
        <taxon>Imparidentia</taxon>
        <taxon>Neoheterodontei</taxon>
        <taxon>Myida</taxon>
        <taxon>Dreissenoidea</taxon>
        <taxon>Dreissenidae</taxon>
        <taxon>Dreissena</taxon>
    </lineage>
</organism>
<gene>
    <name evidence="2" type="ORF">DPMN_101569</name>
</gene>
<reference evidence="2" key="1">
    <citation type="journal article" date="2019" name="bioRxiv">
        <title>The Genome of the Zebra Mussel, Dreissena polymorpha: A Resource for Invasive Species Research.</title>
        <authorList>
            <person name="McCartney M.A."/>
            <person name="Auch B."/>
            <person name="Kono T."/>
            <person name="Mallez S."/>
            <person name="Zhang Y."/>
            <person name="Obille A."/>
            <person name="Becker A."/>
            <person name="Abrahante J.E."/>
            <person name="Garbe J."/>
            <person name="Badalamenti J.P."/>
            <person name="Herman A."/>
            <person name="Mangelson H."/>
            <person name="Liachko I."/>
            <person name="Sullivan S."/>
            <person name="Sone E.D."/>
            <person name="Koren S."/>
            <person name="Silverstein K.A.T."/>
            <person name="Beckman K.B."/>
            <person name="Gohl D.M."/>
        </authorList>
    </citation>
    <scope>NUCLEOTIDE SEQUENCE</scope>
    <source>
        <strain evidence="2">Duluth1</strain>
        <tissue evidence="2">Whole animal</tissue>
    </source>
</reference>
<keyword evidence="3" id="KW-1185">Reference proteome</keyword>
<dbReference type="Proteomes" id="UP000828390">
    <property type="component" value="Unassembled WGS sequence"/>
</dbReference>
<dbReference type="EMBL" id="JAIWYP010000003">
    <property type="protein sequence ID" value="KAH3858924.1"/>
    <property type="molecule type" value="Genomic_DNA"/>
</dbReference>
<comment type="caution">
    <text evidence="2">The sequence shown here is derived from an EMBL/GenBank/DDBJ whole genome shotgun (WGS) entry which is preliminary data.</text>
</comment>
<evidence type="ECO:0000256" key="1">
    <source>
        <dbReference type="SAM" id="MobiDB-lite"/>
    </source>
</evidence>
<reference evidence="2" key="2">
    <citation type="submission" date="2020-11" db="EMBL/GenBank/DDBJ databases">
        <authorList>
            <person name="McCartney M.A."/>
            <person name="Auch B."/>
            <person name="Kono T."/>
            <person name="Mallez S."/>
            <person name="Becker A."/>
            <person name="Gohl D.M."/>
            <person name="Silverstein K.A.T."/>
            <person name="Koren S."/>
            <person name="Bechman K.B."/>
            <person name="Herman A."/>
            <person name="Abrahante J.E."/>
            <person name="Garbe J."/>
        </authorList>
    </citation>
    <scope>NUCLEOTIDE SEQUENCE</scope>
    <source>
        <strain evidence="2">Duluth1</strain>
        <tissue evidence="2">Whole animal</tissue>
    </source>
</reference>
<feature type="region of interest" description="Disordered" evidence="1">
    <location>
        <begin position="161"/>
        <end position="183"/>
    </location>
</feature>
<protein>
    <submittedName>
        <fullName evidence="2">Uncharacterized protein</fullName>
    </submittedName>
</protein>
<evidence type="ECO:0000313" key="3">
    <source>
        <dbReference type="Proteomes" id="UP000828390"/>
    </source>
</evidence>
<evidence type="ECO:0000313" key="2">
    <source>
        <dbReference type="EMBL" id="KAH3858924.1"/>
    </source>
</evidence>
<dbReference type="AlphaFoldDB" id="A0A9D4LJL0"/>
<sequence length="183" mass="20964">MKLAFYKPKKDQCDLCTGFKNKTVDHETYSQHIRRKTEAAQEKQNDKDKASTEGKVKVVTMDLQSLLLCPNYYNSIRPGHDIRVLKYTLNYSDGDFGEICKSRNASPSFDERAPPLRVRPLPLEQARYRHLQQIKAQWVIARLKWPTTDSCQPRSPTGDIKPIESPGGHEANFCHPGLTSSRF</sequence>